<feature type="domain" description="CCHC-type" evidence="3">
    <location>
        <begin position="169"/>
        <end position="183"/>
    </location>
</feature>
<name>A0A6L2JYH9_TANCI</name>
<dbReference type="AlphaFoldDB" id="A0A6L2JYH9"/>
<organism evidence="4">
    <name type="scientific">Tanacetum cinerariifolium</name>
    <name type="common">Dalmatian daisy</name>
    <name type="synonym">Chrysanthemum cinerariifolium</name>
    <dbReference type="NCBI Taxonomy" id="118510"/>
    <lineage>
        <taxon>Eukaryota</taxon>
        <taxon>Viridiplantae</taxon>
        <taxon>Streptophyta</taxon>
        <taxon>Embryophyta</taxon>
        <taxon>Tracheophyta</taxon>
        <taxon>Spermatophyta</taxon>
        <taxon>Magnoliopsida</taxon>
        <taxon>eudicotyledons</taxon>
        <taxon>Gunneridae</taxon>
        <taxon>Pentapetalae</taxon>
        <taxon>asterids</taxon>
        <taxon>campanulids</taxon>
        <taxon>Asterales</taxon>
        <taxon>Asteraceae</taxon>
        <taxon>Asteroideae</taxon>
        <taxon>Anthemideae</taxon>
        <taxon>Anthemidinae</taxon>
        <taxon>Tanacetum</taxon>
    </lineage>
</organism>
<dbReference type="SUPFAM" id="SSF57756">
    <property type="entry name" value="Retrovirus zinc finger-like domains"/>
    <property type="match status" value="2"/>
</dbReference>
<dbReference type="GO" id="GO:0003676">
    <property type="term" value="F:nucleic acid binding"/>
    <property type="evidence" value="ECO:0007669"/>
    <property type="project" value="InterPro"/>
</dbReference>
<evidence type="ECO:0000259" key="3">
    <source>
        <dbReference type="PROSITE" id="PS50158"/>
    </source>
</evidence>
<dbReference type="SMART" id="SM00343">
    <property type="entry name" value="ZnF_C2HC"/>
    <property type="match status" value="2"/>
</dbReference>
<evidence type="ECO:0000313" key="4">
    <source>
        <dbReference type="EMBL" id="GEU42171.1"/>
    </source>
</evidence>
<feature type="domain" description="CCHC-type" evidence="3">
    <location>
        <begin position="575"/>
        <end position="590"/>
    </location>
</feature>
<dbReference type="GO" id="GO:0008270">
    <property type="term" value="F:zinc ion binding"/>
    <property type="evidence" value="ECO:0007669"/>
    <property type="project" value="UniProtKB-KW"/>
</dbReference>
<feature type="region of interest" description="Disordered" evidence="2">
    <location>
        <begin position="547"/>
        <end position="567"/>
    </location>
</feature>
<dbReference type="PANTHER" id="PTHR47592:SF27">
    <property type="entry name" value="OS08G0421700 PROTEIN"/>
    <property type="match status" value="1"/>
</dbReference>
<dbReference type="EMBL" id="BKCJ010001534">
    <property type="protein sequence ID" value="GEU42171.1"/>
    <property type="molecule type" value="Genomic_DNA"/>
</dbReference>
<keyword evidence="1" id="KW-0863">Zinc-finger</keyword>
<comment type="caution">
    <text evidence="4">The sequence shown here is derived from an EMBL/GenBank/DDBJ whole genome shotgun (WGS) entry which is preliminary data.</text>
</comment>
<dbReference type="PROSITE" id="PS50158">
    <property type="entry name" value="ZF_CCHC"/>
    <property type="match status" value="2"/>
</dbReference>
<reference evidence="4" key="1">
    <citation type="journal article" date="2019" name="Sci. Rep.">
        <title>Draft genome of Tanacetum cinerariifolium, the natural source of mosquito coil.</title>
        <authorList>
            <person name="Yamashiro T."/>
            <person name="Shiraishi A."/>
            <person name="Satake H."/>
            <person name="Nakayama K."/>
        </authorList>
    </citation>
    <scope>NUCLEOTIDE SEQUENCE</scope>
</reference>
<keyword evidence="1" id="KW-0862">Zinc</keyword>
<dbReference type="Gene3D" id="4.10.60.10">
    <property type="entry name" value="Zinc finger, CCHC-type"/>
    <property type="match status" value="1"/>
</dbReference>
<dbReference type="InterPro" id="IPR036875">
    <property type="entry name" value="Znf_CCHC_sf"/>
</dbReference>
<gene>
    <name evidence="4" type="ORF">Tci_014149</name>
</gene>
<dbReference type="PANTHER" id="PTHR47592">
    <property type="entry name" value="PBF68 PROTEIN"/>
    <property type="match status" value="1"/>
</dbReference>
<protein>
    <submittedName>
        <fullName evidence="4">Zf-CCHC domain-containing protein/UBN2 domain-containing protein</fullName>
    </submittedName>
</protein>
<evidence type="ECO:0000256" key="2">
    <source>
        <dbReference type="SAM" id="MobiDB-lite"/>
    </source>
</evidence>
<accession>A0A6L2JYH9</accession>
<dbReference type="InterPro" id="IPR001878">
    <property type="entry name" value="Znf_CCHC"/>
</dbReference>
<proteinExistence type="predicted"/>
<sequence>MMVMMTDLWWRRWCGDEGGDIDGGMVVVVWRWYGCNDRDGVVRVAVAVKGGDEMEMVENVTAIEESKDLSSLALDELIDNLKVHKLVMEKDFEIYKGKKEIIKSITLKAKKESSDDETLTSGSDDEKYVMAVRNFKRFFRRKGKFVMKPREEKKSFRQRDEKKRKSDQKCFRCGDPNHLIGDCLKPSHNKDQKAFIGGSWSDSKIDAEDKTNDETCLMAHELCLRACLEPDEWIKDSGCFKHMTDNKSLFSTYKAYGGEGDENTTNAQQVSPTPQAPHTLLTIKLLILKKGDGPQLDHEDLEQVEEFDLEKMDLKWHVAMISTRLKKFYKKTGRKLHFDAKEPVGFDKSKDYALMAFNSSNSGSDTKVNTKFLNTLPPEWNPLALVAHHQMHNSTYQQHQQSYHPHQLQPQASTYQSSQYATQYHTPQYASQAPSTTTLSLTYPSNDFQSTMNHSVYNPLSSMPHVEYAPTVYHQFEFSSPDTEFVVLVLQKGDDPIYAINHMMSFLTLVVTSRYPSTNNQLRTSSNPRQQATINNGRVTIQLIQGRQNSMTTGSSRPYASGSSGTSGKQRVIVCYNCKGEGHMSKQCTKPKRRRDEQWFNDKVLLVQAQANGQVLQEEELEFLADPGIAKTSRTQYAVTNNAAYQADDLDTYDSDCDELNSAKIDLMAILSHYGSNNLAEVL</sequence>
<keyword evidence="1" id="KW-0479">Metal-binding</keyword>
<dbReference type="Pfam" id="PF00098">
    <property type="entry name" value="zf-CCHC"/>
    <property type="match status" value="1"/>
</dbReference>
<evidence type="ECO:0000256" key="1">
    <source>
        <dbReference type="PROSITE-ProRule" id="PRU00047"/>
    </source>
</evidence>